<keyword evidence="2" id="KW-0408">Iron</keyword>
<dbReference type="PANTHER" id="PTHR46696:SF1">
    <property type="entry name" value="CYTOCHROME P450 YJIB-RELATED"/>
    <property type="match status" value="1"/>
</dbReference>
<gene>
    <name evidence="3" type="ORF">H4W34_007189</name>
</gene>
<dbReference type="InterPro" id="IPR036396">
    <property type="entry name" value="Cyt_P450_sf"/>
</dbReference>
<name>A0ABR9K3B6_9ACTN</name>
<accession>A0ABR9K3B6</accession>
<evidence type="ECO:0000313" key="4">
    <source>
        <dbReference type="Proteomes" id="UP000627838"/>
    </source>
</evidence>
<dbReference type="PANTHER" id="PTHR46696">
    <property type="entry name" value="P450, PUTATIVE (EUROFUNG)-RELATED"/>
    <property type="match status" value="1"/>
</dbReference>
<evidence type="ECO:0000256" key="1">
    <source>
        <dbReference type="ARBA" id="ARBA00010617"/>
    </source>
</evidence>
<keyword evidence="2" id="KW-0349">Heme</keyword>
<organism evidence="3 4">
    <name type="scientific">Actinomadura algeriensis</name>
    <dbReference type="NCBI Taxonomy" id="1679523"/>
    <lineage>
        <taxon>Bacteria</taxon>
        <taxon>Bacillati</taxon>
        <taxon>Actinomycetota</taxon>
        <taxon>Actinomycetes</taxon>
        <taxon>Streptosporangiales</taxon>
        <taxon>Thermomonosporaceae</taxon>
        <taxon>Actinomadura</taxon>
    </lineage>
</organism>
<evidence type="ECO:0000313" key="3">
    <source>
        <dbReference type="EMBL" id="MBE1537356.1"/>
    </source>
</evidence>
<comment type="caution">
    <text evidence="3">The sequence shown here is derived from an EMBL/GenBank/DDBJ whole genome shotgun (WGS) entry which is preliminary data.</text>
</comment>
<keyword evidence="2" id="KW-0503">Monooxygenase</keyword>
<protein>
    <submittedName>
        <fullName evidence="3">Cytochrome P450</fullName>
    </submittedName>
</protein>
<dbReference type="PROSITE" id="PS00086">
    <property type="entry name" value="CYTOCHROME_P450"/>
    <property type="match status" value="1"/>
</dbReference>
<dbReference type="InterPro" id="IPR017972">
    <property type="entry name" value="Cyt_P450_CS"/>
</dbReference>
<keyword evidence="2" id="KW-0479">Metal-binding</keyword>
<dbReference type="Proteomes" id="UP000627838">
    <property type="component" value="Unassembled WGS sequence"/>
</dbReference>
<dbReference type="Pfam" id="PF00067">
    <property type="entry name" value="p450"/>
    <property type="match status" value="1"/>
</dbReference>
<keyword evidence="4" id="KW-1185">Reference proteome</keyword>
<dbReference type="RefSeq" id="WP_192763249.1">
    <property type="nucleotide sequence ID" value="NZ_JADBDZ010000001.1"/>
</dbReference>
<comment type="similarity">
    <text evidence="1 2">Belongs to the cytochrome P450 family.</text>
</comment>
<reference evidence="3 4" key="1">
    <citation type="submission" date="2020-10" db="EMBL/GenBank/DDBJ databases">
        <title>Sequencing the genomes of 1000 actinobacteria strains.</title>
        <authorList>
            <person name="Klenk H.-P."/>
        </authorList>
    </citation>
    <scope>NUCLEOTIDE SEQUENCE [LARGE SCALE GENOMIC DNA]</scope>
    <source>
        <strain evidence="3 4">DSM 46744</strain>
    </source>
</reference>
<dbReference type="InterPro" id="IPR001128">
    <property type="entry name" value="Cyt_P450"/>
</dbReference>
<dbReference type="EMBL" id="JADBDZ010000001">
    <property type="protein sequence ID" value="MBE1537356.1"/>
    <property type="molecule type" value="Genomic_DNA"/>
</dbReference>
<dbReference type="SUPFAM" id="SSF48264">
    <property type="entry name" value="Cytochrome P450"/>
    <property type="match status" value="1"/>
</dbReference>
<keyword evidence="2" id="KW-0560">Oxidoreductase</keyword>
<proteinExistence type="inferred from homology"/>
<sequence length="438" mass="47218">MQRSDQTVTEGYLQQYDTAVRRDPAAAPALVAGWLRTEWRPLFAELRARRPVLAAPGLALVTRSADVREVLSRWEVFTVAAYTDRLEGALGGPVVLSRDATPLNWRERGLMQVMLPPEDVPAVRELAGRAADEALDAAVPHGRVDAVGDLFRRVALRVCGGYFGFPGPDEATLSRWSRAVITDVTANLPGDPEVRAASVRAGREMMDHLRERLAERRAGGRDAPPADVFDRLLRTTLPARAAVDDERVLINVAALMLGFVENAAGSMTHLVGELLSRPDEAARAAEAARDPDPARFDGHVWEALRFDPFLKVVPRVCARDHVLAAGTPHATTVPAGTLVLAAVASAMFDEDAVADPHEYRPGRPSDVYLHFGHGPHACVGVHPGAAVICEVVRRLLRRPGVRLLPPPDGDVVRDRGVFPDRFVLGLGPSGGASAEGSA</sequence>
<dbReference type="Gene3D" id="1.10.630.10">
    <property type="entry name" value="Cytochrome P450"/>
    <property type="match status" value="1"/>
</dbReference>
<evidence type="ECO:0000256" key="2">
    <source>
        <dbReference type="RuleBase" id="RU000461"/>
    </source>
</evidence>